<accession>A0A0E9R8A8</accession>
<name>A0A0E9R8A8_ANGAN</name>
<proteinExistence type="predicted"/>
<evidence type="ECO:0000313" key="1">
    <source>
        <dbReference type="EMBL" id="JAH25371.1"/>
    </source>
</evidence>
<protein>
    <submittedName>
        <fullName evidence="1">Uncharacterized protein</fullName>
    </submittedName>
</protein>
<dbReference type="AlphaFoldDB" id="A0A0E9R8A8"/>
<reference evidence="1" key="1">
    <citation type="submission" date="2014-11" db="EMBL/GenBank/DDBJ databases">
        <authorList>
            <person name="Amaro Gonzalez C."/>
        </authorList>
    </citation>
    <scope>NUCLEOTIDE SEQUENCE</scope>
</reference>
<sequence>MTADNKDYNNREGESV</sequence>
<reference evidence="1" key="2">
    <citation type="journal article" date="2015" name="Fish Shellfish Immunol.">
        <title>Early steps in the European eel (Anguilla anguilla)-Vibrio vulnificus interaction in the gills: Role of the RtxA13 toxin.</title>
        <authorList>
            <person name="Callol A."/>
            <person name="Pajuelo D."/>
            <person name="Ebbesson L."/>
            <person name="Teles M."/>
            <person name="MacKenzie S."/>
            <person name="Amaro C."/>
        </authorList>
    </citation>
    <scope>NUCLEOTIDE SEQUENCE</scope>
</reference>
<organism evidence="1">
    <name type="scientific">Anguilla anguilla</name>
    <name type="common">European freshwater eel</name>
    <name type="synonym">Muraena anguilla</name>
    <dbReference type="NCBI Taxonomy" id="7936"/>
    <lineage>
        <taxon>Eukaryota</taxon>
        <taxon>Metazoa</taxon>
        <taxon>Chordata</taxon>
        <taxon>Craniata</taxon>
        <taxon>Vertebrata</taxon>
        <taxon>Euteleostomi</taxon>
        <taxon>Actinopterygii</taxon>
        <taxon>Neopterygii</taxon>
        <taxon>Teleostei</taxon>
        <taxon>Anguilliformes</taxon>
        <taxon>Anguillidae</taxon>
        <taxon>Anguilla</taxon>
    </lineage>
</organism>
<dbReference type="EMBL" id="GBXM01083206">
    <property type="protein sequence ID" value="JAH25371.1"/>
    <property type="molecule type" value="Transcribed_RNA"/>
</dbReference>